<dbReference type="Proteomes" id="UP000593966">
    <property type="component" value="Chromosome"/>
</dbReference>
<dbReference type="RefSeq" id="WP_180045091.1">
    <property type="nucleotide sequence ID" value="NZ_CP048659.1"/>
</dbReference>
<proteinExistence type="predicted"/>
<sequence>MLRIILAFVCLWTTQFTTAKDIKIESLINRQSINCEMPNPMINFINDVNQQNKKHIQVNKALQTVQLDKNKYLGVQGYQHYKTKNVDQDDFAVNTQVYGVKLIKIALQGIRTVESESGAYYFIFEGKPSTVTYHIRKAMANDWNIENTLQETPQGNSKLVCVYAG</sequence>
<dbReference type="EMBL" id="CP048659">
    <property type="protein sequence ID" value="QOW46641.1"/>
    <property type="molecule type" value="Genomic_DNA"/>
</dbReference>
<reference evidence="1 2" key="1">
    <citation type="submission" date="2020-02" db="EMBL/GenBank/DDBJ databases">
        <title>Tigecycline-resistant Acinetobacter species from pigs and migratory birds.</title>
        <authorList>
            <person name="Chen C."/>
            <person name="Sun J."/>
            <person name="Liao X.-P."/>
            <person name="Liu Y.-H."/>
        </authorList>
    </citation>
    <scope>NUCLEOTIDE SEQUENCE [LARGE SCALE GENOMIC DNA]</scope>
    <source>
        <strain evidence="1 2">YH12207_T</strain>
    </source>
</reference>
<evidence type="ECO:0000313" key="1">
    <source>
        <dbReference type="EMBL" id="QOW46641.1"/>
    </source>
</evidence>
<organism evidence="1 2">
    <name type="scientific">Acinetobacter piscicola</name>
    <dbReference type="NCBI Taxonomy" id="2006115"/>
    <lineage>
        <taxon>Bacteria</taxon>
        <taxon>Pseudomonadati</taxon>
        <taxon>Pseudomonadota</taxon>
        <taxon>Gammaproteobacteria</taxon>
        <taxon>Moraxellales</taxon>
        <taxon>Moraxellaceae</taxon>
        <taxon>Acinetobacter</taxon>
    </lineage>
</organism>
<evidence type="ECO:0000313" key="2">
    <source>
        <dbReference type="Proteomes" id="UP000593966"/>
    </source>
</evidence>
<gene>
    <name evidence="1" type="ORF">G0028_12465</name>
</gene>
<keyword evidence="2" id="KW-1185">Reference proteome</keyword>
<accession>A0A7S7AI38</accession>
<protein>
    <submittedName>
        <fullName evidence="1">Uncharacterized protein</fullName>
    </submittedName>
</protein>
<dbReference type="AlphaFoldDB" id="A0A7S7AI38"/>
<name>A0A7S7AI38_9GAMM</name>